<accession>B0C9A1</accession>
<name>B0C9A1_ACAM1</name>
<reference evidence="1 2" key="1">
    <citation type="journal article" date="2008" name="Proc. Natl. Acad. Sci. U.S.A.">
        <title>Niche adaptation and genome expansion in the chlorophyll d-producing cyanobacterium Acaryochloris marina.</title>
        <authorList>
            <person name="Swingley W.D."/>
            <person name="Chen M."/>
            <person name="Cheung P.C."/>
            <person name="Conrad A.L."/>
            <person name="Dejesa L.C."/>
            <person name="Hao J."/>
            <person name="Honchak B.M."/>
            <person name="Karbach L.E."/>
            <person name="Kurdoglu A."/>
            <person name="Lahiri S."/>
            <person name="Mastrian S.D."/>
            <person name="Miyashita H."/>
            <person name="Page L."/>
            <person name="Ramakrishna P."/>
            <person name="Satoh S."/>
            <person name="Sattley W.M."/>
            <person name="Shimada Y."/>
            <person name="Taylor H.L."/>
            <person name="Tomo T."/>
            <person name="Tsuchiya T."/>
            <person name="Wang Z.T."/>
            <person name="Raymond J."/>
            <person name="Mimuro M."/>
            <person name="Blankenship R.E."/>
            <person name="Touchman J.W."/>
        </authorList>
    </citation>
    <scope>NUCLEOTIDE SEQUENCE [LARGE SCALE GENOMIC DNA]</scope>
    <source>
        <strain evidence="2">MBIC 11017</strain>
    </source>
</reference>
<proteinExistence type="predicted"/>
<dbReference type="EMBL" id="CP000828">
    <property type="protein sequence ID" value="ABW27782.1"/>
    <property type="molecule type" value="Genomic_DNA"/>
</dbReference>
<sequence length="45" mass="4959">MTVCISLGQIASNSLLIMTTIAYLVNQYPKVSHSFIRPDDCLDVS</sequence>
<dbReference type="Proteomes" id="UP000000268">
    <property type="component" value="Chromosome"/>
</dbReference>
<dbReference type="KEGG" id="amr:AM1_2782"/>
<gene>
    <name evidence="1" type="ordered locus">AM1_2782</name>
</gene>
<dbReference type="AlphaFoldDB" id="B0C9A1"/>
<organism evidence="1 2">
    <name type="scientific">Acaryochloris marina (strain MBIC 11017)</name>
    <dbReference type="NCBI Taxonomy" id="329726"/>
    <lineage>
        <taxon>Bacteria</taxon>
        <taxon>Bacillati</taxon>
        <taxon>Cyanobacteriota</taxon>
        <taxon>Cyanophyceae</taxon>
        <taxon>Acaryochloridales</taxon>
        <taxon>Acaryochloridaceae</taxon>
        <taxon>Acaryochloris</taxon>
    </lineage>
</organism>
<dbReference type="STRING" id="329726.AM1_2782"/>
<protein>
    <submittedName>
        <fullName evidence="1">Uncharacterized protein</fullName>
    </submittedName>
</protein>
<dbReference type="HOGENOM" id="CLU_3194726_0_0_3"/>
<keyword evidence="2" id="KW-1185">Reference proteome</keyword>
<evidence type="ECO:0000313" key="1">
    <source>
        <dbReference type="EMBL" id="ABW27782.1"/>
    </source>
</evidence>
<evidence type="ECO:0000313" key="2">
    <source>
        <dbReference type="Proteomes" id="UP000000268"/>
    </source>
</evidence>